<evidence type="ECO:0000256" key="4">
    <source>
        <dbReference type="ARBA" id="ARBA00022556"/>
    </source>
</evidence>
<dbReference type="GO" id="GO:0009029">
    <property type="term" value="F:lipid-A 4'-kinase activity"/>
    <property type="evidence" value="ECO:0007669"/>
    <property type="project" value="UniProtKB-EC"/>
</dbReference>
<dbReference type="PANTHER" id="PTHR42724">
    <property type="entry name" value="TETRAACYLDISACCHARIDE 4'-KINASE"/>
    <property type="match status" value="1"/>
</dbReference>
<feature type="non-terminal residue" evidence="10">
    <location>
        <position position="1"/>
    </location>
</feature>
<organism evidence="10 11">
    <name type="scientific">Kingdonia uniflora</name>
    <dbReference type="NCBI Taxonomy" id="39325"/>
    <lineage>
        <taxon>Eukaryota</taxon>
        <taxon>Viridiplantae</taxon>
        <taxon>Streptophyta</taxon>
        <taxon>Embryophyta</taxon>
        <taxon>Tracheophyta</taxon>
        <taxon>Spermatophyta</taxon>
        <taxon>Magnoliopsida</taxon>
        <taxon>Ranunculales</taxon>
        <taxon>Circaeasteraceae</taxon>
        <taxon>Kingdonia</taxon>
    </lineage>
</organism>
<evidence type="ECO:0000256" key="7">
    <source>
        <dbReference type="ARBA" id="ARBA00022777"/>
    </source>
</evidence>
<keyword evidence="5" id="KW-0808">Transferase</keyword>
<protein>
    <recommendedName>
        <fullName evidence="2">tetraacyldisaccharide 4'-kinase</fullName>
        <ecNumber evidence="2">2.7.1.130</ecNumber>
    </recommendedName>
</protein>
<dbReference type="UniPathway" id="UPA00359">
    <property type="reaction ID" value="UER00482"/>
</dbReference>
<dbReference type="PANTHER" id="PTHR42724:SF1">
    <property type="entry name" value="TETRAACYLDISACCHARIDE 4'-KINASE, MITOCHONDRIAL-RELATED"/>
    <property type="match status" value="1"/>
</dbReference>
<dbReference type="InterPro" id="IPR003758">
    <property type="entry name" value="LpxK"/>
</dbReference>
<dbReference type="EMBL" id="JACGCM010000704">
    <property type="protein sequence ID" value="KAF6168198.1"/>
    <property type="molecule type" value="Genomic_DNA"/>
</dbReference>
<proteinExistence type="predicted"/>
<dbReference type="GO" id="GO:0016020">
    <property type="term" value="C:membrane"/>
    <property type="evidence" value="ECO:0007669"/>
    <property type="project" value="GOC"/>
</dbReference>
<keyword evidence="9" id="KW-0443">Lipid metabolism</keyword>
<dbReference type="GO" id="GO:0005524">
    <property type="term" value="F:ATP binding"/>
    <property type="evidence" value="ECO:0007669"/>
    <property type="project" value="UniProtKB-KW"/>
</dbReference>
<evidence type="ECO:0000313" key="11">
    <source>
        <dbReference type="Proteomes" id="UP000541444"/>
    </source>
</evidence>
<evidence type="ECO:0000256" key="9">
    <source>
        <dbReference type="ARBA" id="ARBA00023098"/>
    </source>
</evidence>
<name>A0A7J7NMN5_9MAGN</name>
<keyword evidence="8" id="KW-0067">ATP-binding</keyword>
<gene>
    <name evidence="10" type="ORF">GIB67_011583</name>
</gene>
<comment type="caution">
    <text evidence="10">The sequence shown here is derived from an EMBL/GenBank/DDBJ whole genome shotgun (WGS) entry which is preliminary data.</text>
</comment>
<dbReference type="EC" id="2.7.1.130" evidence="2"/>
<dbReference type="AlphaFoldDB" id="A0A7J7NMN5"/>
<accession>A0A7J7NMN5</accession>
<comment type="pathway">
    <text evidence="1">Glycolipid biosynthesis; lipid IV(A) biosynthesis; lipid IV(A) from (3R)-3-hydroxytetradecanoyl-[acyl-carrier-protein] and UDP-N-acetyl-alpha-D-glucosamine: step 6/6.</text>
</comment>
<sequence length="115" mass="12995">SLKNKTMEIMRKLVNQLAYTPHQNLSNLTPLQRSLIPLLSFSSSLYKLSISLRQHLYHYGFLHKHRLPVAVISVGNLTWGGNGKTPMVEYLATLFINEGIVPLILTKLAIGLRRS</sequence>
<reference evidence="10 11" key="1">
    <citation type="journal article" date="2020" name="IScience">
        <title>Genome Sequencing of the Endangered Kingdonia uniflora (Circaeasteraceae, Ranunculales) Reveals Potential Mechanisms of Evolutionary Specialization.</title>
        <authorList>
            <person name="Sun Y."/>
            <person name="Deng T."/>
            <person name="Zhang A."/>
            <person name="Moore M.J."/>
            <person name="Landis J.B."/>
            <person name="Lin N."/>
            <person name="Zhang H."/>
            <person name="Zhang X."/>
            <person name="Huang J."/>
            <person name="Zhang X."/>
            <person name="Sun H."/>
            <person name="Wang H."/>
        </authorList>
    </citation>
    <scope>NUCLEOTIDE SEQUENCE [LARGE SCALE GENOMIC DNA]</scope>
    <source>
        <strain evidence="10">TB1705</strain>
        <tissue evidence="10">Leaf</tissue>
    </source>
</reference>
<evidence type="ECO:0000256" key="8">
    <source>
        <dbReference type="ARBA" id="ARBA00022840"/>
    </source>
</evidence>
<evidence type="ECO:0000313" key="10">
    <source>
        <dbReference type="EMBL" id="KAF6168198.1"/>
    </source>
</evidence>
<dbReference type="GO" id="GO:0009245">
    <property type="term" value="P:lipid A biosynthetic process"/>
    <property type="evidence" value="ECO:0007669"/>
    <property type="project" value="UniProtKB-KW"/>
</dbReference>
<keyword evidence="6" id="KW-0547">Nucleotide-binding</keyword>
<dbReference type="OrthoDB" id="779551at2759"/>
<evidence type="ECO:0000256" key="5">
    <source>
        <dbReference type="ARBA" id="ARBA00022679"/>
    </source>
</evidence>
<keyword evidence="4" id="KW-0441">Lipid A biosynthesis</keyword>
<keyword evidence="7" id="KW-0418">Kinase</keyword>
<keyword evidence="3" id="KW-0444">Lipid biosynthesis</keyword>
<evidence type="ECO:0000256" key="3">
    <source>
        <dbReference type="ARBA" id="ARBA00022516"/>
    </source>
</evidence>
<dbReference type="Pfam" id="PF02606">
    <property type="entry name" value="LpxK"/>
    <property type="match status" value="1"/>
</dbReference>
<keyword evidence="11" id="KW-1185">Reference proteome</keyword>
<evidence type="ECO:0000256" key="1">
    <source>
        <dbReference type="ARBA" id="ARBA00004870"/>
    </source>
</evidence>
<dbReference type="Proteomes" id="UP000541444">
    <property type="component" value="Unassembled WGS sequence"/>
</dbReference>
<evidence type="ECO:0000256" key="6">
    <source>
        <dbReference type="ARBA" id="ARBA00022741"/>
    </source>
</evidence>
<evidence type="ECO:0000256" key="2">
    <source>
        <dbReference type="ARBA" id="ARBA00012071"/>
    </source>
</evidence>